<dbReference type="EMBL" id="BKCJ010549057">
    <property type="protein sequence ID" value="GFB08641.1"/>
    <property type="molecule type" value="Genomic_DNA"/>
</dbReference>
<proteinExistence type="predicted"/>
<keyword evidence="1" id="KW-0560">Oxidoreductase</keyword>
<name>A0A699KWP6_TANCI</name>
<dbReference type="InterPro" id="IPR001128">
    <property type="entry name" value="Cyt_P450"/>
</dbReference>
<dbReference type="InterPro" id="IPR002401">
    <property type="entry name" value="Cyt_P450_E_grp-I"/>
</dbReference>
<feature type="non-terminal residue" evidence="2">
    <location>
        <position position="1"/>
    </location>
</feature>
<evidence type="ECO:0000313" key="2">
    <source>
        <dbReference type="EMBL" id="GFB08641.1"/>
    </source>
</evidence>
<dbReference type="SUPFAM" id="SSF48264">
    <property type="entry name" value="Cytochrome P450"/>
    <property type="match status" value="1"/>
</dbReference>
<dbReference type="UniPathway" id="UPA00213"/>
<dbReference type="GO" id="GO:0005506">
    <property type="term" value="F:iron ion binding"/>
    <property type="evidence" value="ECO:0007669"/>
    <property type="project" value="InterPro"/>
</dbReference>
<dbReference type="PANTHER" id="PTHR47949">
    <property type="entry name" value="CYTOCHROME P450 703A2-RELATED-RELATED"/>
    <property type="match status" value="1"/>
</dbReference>
<evidence type="ECO:0000256" key="1">
    <source>
        <dbReference type="ARBA" id="ARBA00023002"/>
    </source>
</evidence>
<accession>A0A699KWP6</accession>
<dbReference type="GO" id="GO:0016705">
    <property type="term" value="F:oxidoreductase activity, acting on paired donors, with incorporation or reduction of molecular oxygen"/>
    <property type="evidence" value="ECO:0007669"/>
    <property type="project" value="InterPro"/>
</dbReference>
<dbReference type="PRINTS" id="PR00463">
    <property type="entry name" value="EP450I"/>
</dbReference>
<dbReference type="Gene3D" id="1.10.630.10">
    <property type="entry name" value="Cytochrome P450"/>
    <property type="match status" value="1"/>
</dbReference>
<dbReference type="PANTHER" id="PTHR47949:SF4">
    <property type="entry name" value="TYROSINE N-MONOOXYGENASE"/>
    <property type="match status" value="1"/>
</dbReference>
<comment type="caution">
    <text evidence="2">The sequence shown here is derived from an EMBL/GenBank/DDBJ whole genome shotgun (WGS) entry which is preliminary data.</text>
</comment>
<protein>
    <submittedName>
        <fullName evidence="2">Phenylalanine N-monooxygenase-like</fullName>
    </submittedName>
</protein>
<dbReference type="GO" id="GO:0016114">
    <property type="term" value="P:terpenoid biosynthetic process"/>
    <property type="evidence" value="ECO:0007669"/>
    <property type="project" value="UniProtKB-UniPathway"/>
</dbReference>
<dbReference type="InterPro" id="IPR036396">
    <property type="entry name" value="Cyt_P450_sf"/>
</dbReference>
<dbReference type="InterPro" id="IPR051382">
    <property type="entry name" value="CYP450_AA/FA_Hydroxylases"/>
</dbReference>
<dbReference type="GO" id="GO:0004497">
    <property type="term" value="F:monooxygenase activity"/>
    <property type="evidence" value="ECO:0007669"/>
    <property type="project" value="UniProtKB-KW"/>
</dbReference>
<sequence>SASVVKSQYADVQFFASDWSEVHKILSDLQTEDKDSNCTSGLNASYGYSISTLPALYELTKKVTNEYHPHGVVYMAAKKYYFEMINQPRIFEKLIQELDFVVGKDRLVQEDDIPKLNYIKACVREAFRLHPIAPFNIPHVSSIDTTVAGYFIPKDSHVILSRPG</sequence>
<dbReference type="Pfam" id="PF00067">
    <property type="entry name" value="p450"/>
    <property type="match status" value="1"/>
</dbReference>
<organism evidence="2">
    <name type="scientific">Tanacetum cinerariifolium</name>
    <name type="common">Dalmatian daisy</name>
    <name type="synonym">Chrysanthemum cinerariifolium</name>
    <dbReference type="NCBI Taxonomy" id="118510"/>
    <lineage>
        <taxon>Eukaryota</taxon>
        <taxon>Viridiplantae</taxon>
        <taxon>Streptophyta</taxon>
        <taxon>Embryophyta</taxon>
        <taxon>Tracheophyta</taxon>
        <taxon>Spermatophyta</taxon>
        <taxon>Magnoliopsida</taxon>
        <taxon>eudicotyledons</taxon>
        <taxon>Gunneridae</taxon>
        <taxon>Pentapetalae</taxon>
        <taxon>asterids</taxon>
        <taxon>campanulids</taxon>
        <taxon>Asterales</taxon>
        <taxon>Asteraceae</taxon>
        <taxon>Asteroideae</taxon>
        <taxon>Anthemideae</taxon>
        <taxon>Anthemidinae</taxon>
        <taxon>Tanacetum</taxon>
    </lineage>
</organism>
<gene>
    <name evidence="2" type="ORF">Tci_680612</name>
</gene>
<reference evidence="2" key="1">
    <citation type="journal article" date="2019" name="Sci. Rep.">
        <title>Draft genome of Tanacetum cinerariifolium, the natural source of mosquito coil.</title>
        <authorList>
            <person name="Yamashiro T."/>
            <person name="Shiraishi A."/>
            <person name="Satake H."/>
            <person name="Nakayama K."/>
        </authorList>
    </citation>
    <scope>NUCLEOTIDE SEQUENCE</scope>
</reference>
<keyword evidence="2" id="KW-0503">Monooxygenase</keyword>
<dbReference type="GO" id="GO:0020037">
    <property type="term" value="F:heme binding"/>
    <property type="evidence" value="ECO:0007669"/>
    <property type="project" value="InterPro"/>
</dbReference>
<dbReference type="AlphaFoldDB" id="A0A699KWP6"/>